<dbReference type="Proteomes" id="UP001055811">
    <property type="component" value="Linkage Group LG06"/>
</dbReference>
<reference evidence="1 2" key="2">
    <citation type="journal article" date="2022" name="Mol. Ecol. Resour.">
        <title>The genomes of chicory, endive, great burdock and yacon provide insights into Asteraceae paleo-polyploidization history and plant inulin production.</title>
        <authorList>
            <person name="Fan W."/>
            <person name="Wang S."/>
            <person name="Wang H."/>
            <person name="Wang A."/>
            <person name="Jiang F."/>
            <person name="Liu H."/>
            <person name="Zhao H."/>
            <person name="Xu D."/>
            <person name="Zhang Y."/>
        </authorList>
    </citation>
    <scope>NUCLEOTIDE SEQUENCE [LARGE SCALE GENOMIC DNA]</scope>
    <source>
        <strain evidence="2">cv. Punajuju</strain>
        <tissue evidence="1">Leaves</tissue>
    </source>
</reference>
<dbReference type="EMBL" id="CM042014">
    <property type="protein sequence ID" value="KAI3722890.1"/>
    <property type="molecule type" value="Genomic_DNA"/>
</dbReference>
<keyword evidence="2" id="KW-1185">Reference proteome</keyword>
<reference evidence="2" key="1">
    <citation type="journal article" date="2022" name="Mol. Ecol. Resour.">
        <title>The genomes of chicory, endive, great burdock and yacon provide insights into Asteraceae palaeo-polyploidization history and plant inulin production.</title>
        <authorList>
            <person name="Fan W."/>
            <person name="Wang S."/>
            <person name="Wang H."/>
            <person name="Wang A."/>
            <person name="Jiang F."/>
            <person name="Liu H."/>
            <person name="Zhao H."/>
            <person name="Xu D."/>
            <person name="Zhang Y."/>
        </authorList>
    </citation>
    <scope>NUCLEOTIDE SEQUENCE [LARGE SCALE GENOMIC DNA]</scope>
    <source>
        <strain evidence="2">cv. Punajuju</strain>
    </source>
</reference>
<evidence type="ECO:0000313" key="1">
    <source>
        <dbReference type="EMBL" id="KAI3722890.1"/>
    </source>
</evidence>
<gene>
    <name evidence="1" type="ORF">L2E82_34069</name>
</gene>
<evidence type="ECO:0000313" key="2">
    <source>
        <dbReference type="Proteomes" id="UP001055811"/>
    </source>
</evidence>
<sequence length="102" mass="11383">MAKTYVRQNSHSRSISLPCGPVCMENEYNKLMGVGEPSSPTSENLMEEEEEDVIDQSSSSSRGRLLMVTSMVLIFIAVAMGMSKYSKDGFWLTTKKTMFVSQ</sequence>
<proteinExistence type="predicted"/>
<name>A0ACB9BLL9_CICIN</name>
<accession>A0ACB9BLL9</accession>
<comment type="caution">
    <text evidence="1">The sequence shown here is derived from an EMBL/GenBank/DDBJ whole genome shotgun (WGS) entry which is preliminary data.</text>
</comment>
<organism evidence="1 2">
    <name type="scientific">Cichorium intybus</name>
    <name type="common">Chicory</name>
    <dbReference type="NCBI Taxonomy" id="13427"/>
    <lineage>
        <taxon>Eukaryota</taxon>
        <taxon>Viridiplantae</taxon>
        <taxon>Streptophyta</taxon>
        <taxon>Embryophyta</taxon>
        <taxon>Tracheophyta</taxon>
        <taxon>Spermatophyta</taxon>
        <taxon>Magnoliopsida</taxon>
        <taxon>eudicotyledons</taxon>
        <taxon>Gunneridae</taxon>
        <taxon>Pentapetalae</taxon>
        <taxon>asterids</taxon>
        <taxon>campanulids</taxon>
        <taxon>Asterales</taxon>
        <taxon>Asteraceae</taxon>
        <taxon>Cichorioideae</taxon>
        <taxon>Cichorieae</taxon>
        <taxon>Cichoriinae</taxon>
        <taxon>Cichorium</taxon>
    </lineage>
</organism>
<protein>
    <submittedName>
        <fullName evidence="1">Uncharacterized protein</fullName>
    </submittedName>
</protein>